<protein>
    <submittedName>
        <fullName evidence="3">DUF4440 domain-containing protein</fullName>
    </submittedName>
</protein>
<dbReference type="Pfam" id="PF14534">
    <property type="entry name" value="DUF4440"/>
    <property type="match status" value="1"/>
</dbReference>
<evidence type="ECO:0000256" key="1">
    <source>
        <dbReference type="SAM" id="SignalP"/>
    </source>
</evidence>
<dbReference type="OrthoDB" id="2839093at2"/>
<organism evidence="3 4">
    <name type="scientific">Planococcus lenghuensis</name>
    <dbReference type="NCBI Taxonomy" id="2213202"/>
    <lineage>
        <taxon>Bacteria</taxon>
        <taxon>Bacillati</taxon>
        <taxon>Bacillota</taxon>
        <taxon>Bacilli</taxon>
        <taxon>Bacillales</taxon>
        <taxon>Caryophanaceae</taxon>
        <taxon>Planococcus</taxon>
    </lineage>
</organism>
<evidence type="ECO:0000259" key="2">
    <source>
        <dbReference type="Pfam" id="PF14534"/>
    </source>
</evidence>
<dbReference type="InterPro" id="IPR032710">
    <property type="entry name" value="NTF2-like_dom_sf"/>
</dbReference>
<dbReference type="Proteomes" id="UP000188184">
    <property type="component" value="Chromosome"/>
</dbReference>
<proteinExistence type="predicted"/>
<dbReference type="Gene3D" id="3.10.450.50">
    <property type="match status" value="1"/>
</dbReference>
<reference evidence="3 4" key="1">
    <citation type="submission" date="2017-02" db="EMBL/GenBank/DDBJ databases">
        <title>The complete genomic sequence of a novel cold adapted crude oil-degrading bacterium Planococcus qaidamina Y42.</title>
        <authorList>
            <person name="Yang R."/>
        </authorList>
    </citation>
    <scope>NUCLEOTIDE SEQUENCE [LARGE SCALE GENOMIC DNA]</scope>
    <source>
        <strain evidence="3 4">Y42</strain>
    </source>
</reference>
<keyword evidence="4" id="KW-1185">Reference proteome</keyword>
<dbReference type="AlphaFoldDB" id="A0A1Q2L0I2"/>
<feature type="signal peptide" evidence="1">
    <location>
        <begin position="1"/>
        <end position="19"/>
    </location>
</feature>
<name>A0A1Q2L0I2_9BACL</name>
<feature type="domain" description="DUF4440" evidence="2">
    <location>
        <begin position="73"/>
        <end position="175"/>
    </location>
</feature>
<dbReference type="RefSeq" id="WP_077589847.1">
    <property type="nucleotide sequence ID" value="NZ_CP019640.1"/>
</dbReference>
<dbReference type="KEGG" id="pmar:B0X71_13165"/>
<sequence>MKKWLLAAGAMGLLAGCSADEETQNADTAEAGYENTNDAIGHGVEDDTVGFTLDEDGTPIAADVPAGEEVVLLEAYNAYINAFNAEDIDAFMNVLADDPEGFDREADKELLLDTFEQYETTYEPSDMTIVKYEEDRAEVFAVIDVTMVDAETDNTIEQTGRQVVVFEKEDGEWRVSALHFIGNQ</sequence>
<gene>
    <name evidence="3" type="ORF">B0X71_13165</name>
</gene>
<dbReference type="InterPro" id="IPR027843">
    <property type="entry name" value="DUF4440"/>
</dbReference>
<dbReference type="EMBL" id="CP019640">
    <property type="protein sequence ID" value="AQQ53949.1"/>
    <property type="molecule type" value="Genomic_DNA"/>
</dbReference>
<evidence type="ECO:0000313" key="4">
    <source>
        <dbReference type="Proteomes" id="UP000188184"/>
    </source>
</evidence>
<accession>A0A1Q2L0I2</accession>
<evidence type="ECO:0000313" key="3">
    <source>
        <dbReference type="EMBL" id="AQQ53949.1"/>
    </source>
</evidence>
<keyword evidence="1" id="KW-0732">Signal</keyword>
<feature type="chain" id="PRO_5039647784" evidence="1">
    <location>
        <begin position="20"/>
        <end position="184"/>
    </location>
</feature>
<dbReference type="SUPFAM" id="SSF54427">
    <property type="entry name" value="NTF2-like"/>
    <property type="match status" value="1"/>
</dbReference>